<name>A0A0C9YKX3_9AGAM</name>
<accession>A0A0C9YKX3</accession>
<organism evidence="1 2">
    <name type="scientific">Pisolithus microcarpus 441</name>
    <dbReference type="NCBI Taxonomy" id="765257"/>
    <lineage>
        <taxon>Eukaryota</taxon>
        <taxon>Fungi</taxon>
        <taxon>Dikarya</taxon>
        <taxon>Basidiomycota</taxon>
        <taxon>Agaricomycotina</taxon>
        <taxon>Agaricomycetes</taxon>
        <taxon>Agaricomycetidae</taxon>
        <taxon>Boletales</taxon>
        <taxon>Sclerodermatineae</taxon>
        <taxon>Pisolithaceae</taxon>
        <taxon>Pisolithus</taxon>
    </lineage>
</organism>
<protein>
    <submittedName>
        <fullName evidence="1">Uncharacterized protein</fullName>
    </submittedName>
</protein>
<dbReference type="STRING" id="765257.A0A0C9YKX3"/>
<evidence type="ECO:0000313" key="2">
    <source>
        <dbReference type="Proteomes" id="UP000054018"/>
    </source>
</evidence>
<keyword evidence="2" id="KW-1185">Reference proteome</keyword>
<sequence>ALFPLLHFVLDDLPTSTKAPELDDSNTSTLLDPHSCETVPTVSDELMGLYLAWLVSARFLPPPSQEQRRKDLPVLASNSVVKAAGRSGK</sequence>
<reference evidence="1 2" key="1">
    <citation type="submission" date="2014-04" db="EMBL/GenBank/DDBJ databases">
        <authorList>
            <consortium name="DOE Joint Genome Institute"/>
            <person name="Kuo A."/>
            <person name="Kohler A."/>
            <person name="Costa M.D."/>
            <person name="Nagy L.G."/>
            <person name="Floudas D."/>
            <person name="Copeland A."/>
            <person name="Barry K.W."/>
            <person name="Cichocki N."/>
            <person name="Veneault-Fourrey C."/>
            <person name="LaButti K."/>
            <person name="Lindquist E.A."/>
            <person name="Lipzen A."/>
            <person name="Lundell T."/>
            <person name="Morin E."/>
            <person name="Murat C."/>
            <person name="Sun H."/>
            <person name="Tunlid A."/>
            <person name="Henrissat B."/>
            <person name="Grigoriev I.V."/>
            <person name="Hibbett D.S."/>
            <person name="Martin F."/>
            <person name="Nordberg H.P."/>
            <person name="Cantor M.N."/>
            <person name="Hua S.X."/>
        </authorList>
    </citation>
    <scope>NUCLEOTIDE SEQUENCE [LARGE SCALE GENOMIC DNA]</scope>
    <source>
        <strain evidence="1 2">441</strain>
    </source>
</reference>
<evidence type="ECO:0000313" key="1">
    <source>
        <dbReference type="EMBL" id="KIK10957.1"/>
    </source>
</evidence>
<dbReference type="EMBL" id="KN834346">
    <property type="protein sequence ID" value="KIK10957.1"/>
    <property type="molecule type" value="Genomic_DNA"/>
</dbReference>
<dbReference type="HOGENOM" id="CLU_2460836_0_0_1"/>
<dbReference type="Proteomes" id="UP000054018">
    <property type="component" value="Unassembled WGS sequence"/>
</dbReference>
<proteinExistence type="predicted"/>
<feature type="non-terminal residue" evidence="1">
    <location>
        <position position="1"/>
    </location>
</feature>
<reference evidence="2" key="2">
    <citation type="submission" date="2015-01" db="EMBL/GenBank/DDBJ databases">
        <title>Evolutionary Origins and Diversification of the Mycorrhizal Mutualists.</title>
        <authorList>
            <consortium name="DOE Joint Genome Institute"/>
            <consortium name="Mycorrhizal Genomics Consortium"/>
            <person name="Kohler A."/>
            <person name="Kuo A."/>
            <person name="Nagy L.G."/>
            <person name="Floudas D."/>
            <person name="Copeland A."/>
            <person name="Barry K.W."/>
            <person name="Cichocki N."/>
            <person name="Veneault-Fourrey C."/>
            <person name="LaButti K."/>
            <person name="Lindquist E.A."/>
            <person name="Lipzen A."/>
            <person name="Lundell T."/>
            <person name="Morin E."/>
            <person name="Murat C."/>
            <person name="Riley R."/>
            <person name="Ohm R."/>
            <person name="Sun H."/>
            <person name="Tunlid A."/>
            <person name="Henrissat B."/>
            <person name="Grigoriev I.V."/>
            <person name="Hibbett D.S."/>
            <person name="Martin F."/>
        </authorList>
    </citation>
    <scope>NUCLEOTIDE SEQUENCE [LARGE SCALE GENOMIC DNA]</scope>
    <source>
        <strain evidence="2">441</strain>
    </source>
</reference>
<dbReference type="OrthoDB" id="329835at2759"/>
<dbReference type="AlphaFoldDB" id="A0A0C9YKX3"/>
<gene>
    <name evidence="1" type="ORF">PISMIDRAFT_123577</name>
</gene>